<dbReference type="AlphaFoldDB" id="A0AAV5CPK6"/>
<dbReference type="EMBL" id="BQKI01000008">
    <property type="protein sequence ID" value="GJN00116.1"/>
    <property type="molecule type" value="Genomic_DNA"/>
</dbReference>
<feature type="region of interest" description="Disordered" evidence="1">
    <location>
        <begin position="84"/>
        <end position="104"/>
    </location>
</feature>
<proteinExistence type="predicted"/>
<reference evidence="2" key="2">
    <citation type="submission" date="2021-12" db="EMBL/GenBank/DDBJ databases">
        <title>Resequencing data analysis of finger millet.</title>
        <authorList>
            <person name="Hatakeyama M."/>
            <person name="Aluri S."/>
            <person name="Balachadran M.T."/>
            <person name="Sivarajan S.R."/>
            <person name="Poveda L."/>
            <person name="Shimizu-Inatsugi R."/>
            <person name="Schlapbach R."/>
            <person name="Sreeman S.M."/>
            <person name="Shimizu K.K."/>
        </authorList>
    </citation>
    <scope>NUCLEOTIDE SEQUENCE</scope>
</reference>
<organism evidence="2 3">
    <name type="scientific">Eleusine coracana subsp. coracana</name>
    <dbReference type="NCBI Taxonomy" id="191504"/>
    <lineage>
        <taxon>Eukaryota</taxon>
        <taxon>Viridiplantae</taxon>
        <taxon>Streptophyta</taxon>
        <taxon>Embryophyta</taxon>
        <taxon>Tracheophyta</taxon>
        <taxon>Spermatophyta</taxon>
        <taxon>Magnoliopsida</taxon>
        <taxon>Liliopsida</taxon>
        <taxon>Poales</taxon>
        <taxon>Poaceae</taxon>
        <taxon>PACMAD clade</taxon>
        <taxon>Chloridoideae</taxon>
        <taxon>Cynodonteae</taxon>
        <taxon>Eleusininae</taxon>
        <taxon>Eleusine</taxon>
    </lineage>
</organism>
<reference evidence="2" key="1">
    <citation type="journal article" date="2018" name="DNA Res.">
        <title>Multiple hybrid de novo genome assembly of finger millet, an orphan allotetraploid crop.</title>
        <authorList>
            <person name="Hatakeyama M."/>
            <person name="Aluri S."/>
            <person name="Balachadran M.T."/>
            <person name="Sivarajan S.R."/>
            <person name="Patrignani A."/>
            <person name="Gruter S."/>
            <person name="Poveda L."/>
            <person name="Shimizu-Inatsugi R."/>
            <person name="Baeten J."/>
            <person name="Francoijs K.J."/>
            <person name="Nataraja K.N."/>
            <person name="Reddy Y.A.N."/>
            <person name="Phadnis S."/>
            <person name="Ravikumar R.L."/>
            <person name="Schlapbach R."/>
            <person name="Sreeman S.M."/>
            <person name="Shimizu K.K."/>
        </authorList>
    </citation>
    <scope>NUCLEOTIDE SEQUENCE</scope>
</reference>
<feature type="compositionally biased region" description="Pro residues" evidence="1">
    <location>
        <begin position="85"/>
        <end position="94"/>
    </location>
</feature>
<feature type="region of interest" description="Disordered" evidence="1">
    <location>
        <begin position="1"/>
        <end position="28"/>
    </location>
</feature>
<sequence>MVGKMPLPSPSFTVHPSPPPFNRQINGSPPDVDQPFHPESHQLLLTIFLPLNPTQSATRNEEAFTGSPTLFHQTPCLQSLSMVVPHPPPPPDPGPGQLASPTRDAPDLDRLLQIALSRVRDADQGIQLALTRLRHAVSSREAGDVTTACRPASGLLQSSVSRTPMAHLSWNYHG</sequence>
<evidence type="ECO:0000256" key="1">
    <source>
        <dbReference type="SAM" id="MobiDB-lite"/>
    </source>
</evidence>
<dbReference type="Proteomes" id="UP001054889">
    <property type="component" value="Unassembled WGS sequence"/>
</dbReference>
<evidence type="ECO:0000313" key="3">
    <source>
        <dbReference type="Proteomes" id="UP001054889"/>
    </source>
</evidence>
<name>A0AAV5CPK6_ELECO</name>
<evidence type="ECO:0000313" key="2">
    <source>
        <dbReference type="EMBL" id="GJN00116.1"/>
    </source>
</evidence>
<comment type="caution">
    <text evidence="2">The sequence shown here is derived from an EMBL/GenBank/DDBJ whole genome shotgun (WGS) entry which is preliminary data.</text>
</comment>
<keyword evidence="3" id="KW-1185">Reference proteome</keyword>
<accession>A0AAV5CPK6</accession>
<gene>
    <name evidence="2" type="primary">ga17279</name>
    <name evidence="2" type="ORF">PR202_ga17279</name>
</gene>
<protein>
    <submittedName>
        <fullName evidence="2">Uncharacterized protein</fullName>
    </submittedName>
</protein>